<dbReference type="PRINTS" id="PR00453">
    <property type="entry name" value="VWFADOMAIN"/>
</dbReference>
<feature type="signal peptide" evidence="1">
    <location>
        <begin position="1"/>
        <end position="18"/>
    </location>
</feature>
<dbReference type="InterPro" id="IPR050525">
    <property type="entry name" value="ECM_Assembly_Org"/>
</dbReference>
<dbReference type="AlphaFoldDB" id="A0A814GL52"/>
<sequence>MRLCFYLWAFVLLSAVSANSLLELLQERSESDCKTIMDLFIVLDSSGSIGAPAFEQAKSALVDLVSMLQIGPKKVQVWVINYGSTVEVPINVLNTPISEFTKEKIIERIRGIRYMNGACTATGDALQLVRKICDKSCRSHHEGVSRVALVFTDGYSNCGTTVGVESSNLLAITKASVFAVGIGSGVNTAELTTIATDKKYIMHVSDYLHLIGAMNNITIYTCGIPAFVIPNVKVETSAPMNTFRYYQVDTTELLRQSRNHQGGFIEIDANIHLGRVEVYTSTTESNPGPGTGKRVVFQSQGAEFYYLEYIDEDTPRLYFSFYGLQQENEYDFTVKWLNLEGGIIG</sequence>
<feature type="domain" description="VWFA" evidence="2">
    <location>
        <begin position="38"/>
        <end position="217"/>
    </location>
</feature>
<dbReference type="InterPro" id="IPR036465">
    <property type="entry name" value="vWFA_dom_sf"/>
</dbReference>
<name>A0A814GL52_9BILA</name>
<dbReference type="EMBL" id="CAJNOE010000163">
    <property type="protein sequence ID" value="CAF0997733.1"/>
    <property type="molecule type" value="Genomic_DNA"/>
</dbReference>
<accession>A0A814GL52</accession>
<dbReference type="InterPro" id="IPR002035">
    <property type="entry name" value="VWF_A"/>
</dbReference>
<dbReference type="Pfam" id="PF00092">
    <property type="entry name" value="VWA"/>
    <property type="match status" value="1"/>
</dbReference>
<dbReference type="Proteomes" id="UP000663868">
    <property type="component" value="Unassembled WGS sequence"/>
</dbReference>
<dbReference type="Proteomes" id="UP000663860">
    <property type="component" value="Unassembled WGS sequence"/>
</dbReference>
<feature type="chain" id="PRO_5035601104" description="VWFA domain-containing protein" evidence="1">
    <location>
        <begin position="19"/>
        <end position="345"/>
    </location>
</feature>
<dbReference type="CDD" id="cd01450">
    <property type="entry name" value="vWFA_subfamily_ECM"/>
    <property type="match status" value="1"/>
</dbReference>
<dbReference type="PANTHER" id="PTHR24020:SF20">
    <property type="entry name" value="PH DOMAIN-CONTAINING PROTEIN"/>
    <property type="match status" value="1"/>
</dbReference>
<proteinExistence type="predicted"/>
<dbReference type="SMART" id="SM00327">
    <property type="entry name" value="VWA"/>
    <property type="match status" value="1"/>
</dbReference>
<evidence type="ECO:0000313" key="4">
    <source>
        <dbReference type="EMBL" id="CAF4097185.1"/>
    </source>
</evidence>
<dbReference type="SUPFAM" id="SSF53300">
    <property type="entry name" value="vWA-like"/>
    <property type="match status" value="1"/>
</dbReference>
<organism evidence="3 5">
    <name type="scientific">Adineta steineri</name>
    <dbReference type="NCBI Taxonomy" id="433720"/>
    <lineage>
        <taxon>Eukaryota</taxon>
        <taxon>Metazoa</taxon>
        <taxon>Spiralia</taxon>
        <taxon>Gnathifera</taxon>
        <taxon>Rotifera</taxon>
        <taxon>Eurotatoria</taxon>
        <taxon>Bdelloidea</taxon>
        <taxon>Adinetida</taxon>
        <taxon>Adinetidae</taxon>
        <taxon>Adineta</taxon>
    </lineage>
</organism>
<evidence type="ECO:0000259" key="2">
    <source>
        <dbReference type="PROSITE" id="PS50234"/>
    </source>
</evidence>
<protein>
    <recommendedName>
        <fullName evidence="2">VWFA domain-containing protein</fullName>
    </recommendedName>
</protein>
<dbReference type="PANTHER" id="PTHR24020">
    <property type="entry name" value="COLLAGEN ALPHA"/>
    <property type="match status" value="1"/>
</dbReference>
<evidence type="ECO:0000313" key="5">
    <source>
        <dbReference type="Proteomes" id="UP000663860"/>
    </source>
</evidence>
<comment type="caution">
    <text evidence="3">The sequence shown here is derived from an EMBL/GenBank/DDBJ whole genome shotgun (WGS) entry which is preliminary data.</text>
</comment>
<dbReference type="EMBL" id="CAJOBB010004637">
    <property type="protein sequence ID" value="CAF4097185.1"/>
    <property type="molecule type" value="Genomic_DNA"/>
</dbReference>
<dbReference type="Gene3D" id="3.40.50.410">
    <property type="entry name" value="von Willebrand factor, type A domain"/>
    <property type="match status" value="1"/>
</dbReference>
<gene>
    <name evidence="3" type="ORF">IZO911_LOCUS17465</name>
    <name evidence="4" type="ORF">KXQ929_LOCUS34311</name>
</gene>
<dbReference type="PROSITE" id="PS50234">
    <property type="entry name" value="VWFA"/>
    <property type="match status" value="1"/>
</dbReference>
<evidence type="ECO:0000256" key="1">
    <source>
        <dbReference type="SAM" id="SignalP"/>
    </source>
</evidence>
<reference evidence="3" key="1">
    <citation type="submission" date="2021-02" db="EMBL/GenBank/DDBJ databases">
        <authorList>
            <person name="Nowell W R."/>
        </authorList>
    </citation>
    <scope>NUCLEOTIDE SEQUENCE</scope>
</reference>
<keyword evidence="1" id="KW-0732">Signal</keyword>
<evidence type="ECO:0000313" key="3">
    <source>
        <dbReference type="EMBL" id="CAF0997733.1"/>
    </source>
</evidence>